<dbReference type="Proteomes" id="UP000681722">
    <property type="component" value="Unassembled WGS sequence"/>
</dbReference>
<dbReference type="OrthoDB" id="10585619at2759"/>
<dbReference type="EMBL" id="CAJNOK010046476">
    <property type="protein sequence ID" value="CAF1583605.1"/>
    <property type="molecule type" value="Genomic_DNA"/>
</dbReference>
<dbReference type="Gene3D" id="2.60.40.10">
    <property type="entry name" value="Immunoglobulins"/>
    <property type="match status" value="1"/>
</dbReference>
<organism evidence="1 5">
    <name type="scientific">Didymodactylos carnosus</name>
    <dbReference type="NCBI Taxonomy" id="1234261"/>
    <lineage>
        <taxon>Eukaryota</taxon>
        <taxon>Metazoa</taxon>
        <taxon>Spiralia</taxon>
        <taxon>Gnathifera</taxon>
        <taxon>Rotifera</taxon>
        <taxon>Eurotatoria</taxon>
        <taxon>Bdelloidea</taxon>
        <taxon>Philodinida</taxon>
        <taxon>Philodinidae</taxon>
        <taxon>Didymodactylos</taxon>
    </lineage>
</organism>
<sequence length="80" mass="9338">LYMSYTFKLFAPQNKAAALRLKNANSRMFGIDIAMKKHPDGFFRISVDLADSIYHYQFKVVTNSWFEEAPEPALPVYERM</sequence>
<accession>A0A815WD27</accession>
<evidence type="ECO:0000313" key="5">
    <source>
        <dbReference type="Proteomes" id="UP000663829"/>
    </source>
</evidence>
<dbReference type="EMBL" id="CAJOBA010069641">
    <property type="protein sequence ID" value="CAF4383954.1"/>
    <property type="molecule type" value="Genomic_DNA"/>
</dbReference>
<evidence type="ECO:0000313" key="1">
    <source>
        <dbReference type="EMBL" id="CAF1544364.1"/>
    </source>
</evidence>
<reference evidence="1" key="1">
    <citation type="submission" date="2021-02" db="EMBL/GenBank/DDBJ databases">
        <authorList>
            <person name="Nowell W R."/>
        </authorList>
    </citation>
    <scope>NUCLEOTIDE SEQUENCE</scope>
</reference>
<dbReference type="InterPro" id="IPR013783">
    <property type="entry name" value="Ig-like_fold"/>
</dbReference>
<proteinExistence type="predicted"/>
<dbReference type="EMBL" id="CAJNOQ010026258">
    <property type="protein sequence ID" value="CAF1544364.1"/>
    <property type="molecule type" value="Genomic_DNA"/>
</dbReference>
<feature type="non-terminal residue" evidence="1">
    <location>
        <position position="1"/>
    </location>
</feature>
<evidence type="ECO:0000313" key="2">
    <source>
        <dbReference type="EMBL" id="CAF1583605.1"/>
    </source>
</evidence>
<dbReference type="Proteomes" id="UP000677228">
    <property type="component" value="Unassembled WGS sequence"/>
</dbReference>
<protein>
    <submittedName>
        <fullName evidence="1">Uncharacterized protein</fullName>
    </submittedName>
</protein>
<comment type="caution">
    <text evidence="1">The sequence shown here is derived from an EMBL/GenBank/DDBJ whole genome shotgun (WGS) entry which is preliminary data.</text>
</comment>
<gene>
    <name evidence="1" type="ORF">GPM918_LOCUS38818</name>
    <name evidence="2" type="ORF">OVA965_LOCUS41116</name>
    <name evidence="4" type="ORF">SRO942_LOCUS39667</name>
    <name evidence="3" type="ORF">TMI583_LOCUS42686</name>
</gene>
<dbReference type="SUPFAM" id="SSF81296">
    <property type="entry name" value="E set domains"/>
    <property type="match status" value="1"/>
</dbReference>
<dbReference type="Proteomes" id="UP000682733">
    <property type="component" value="Unassembled WGS sequence"/>
</dbReference>
<keyword evidence="5" id="KW-1185">Reference proteome</keyword>
<dbReference type="Proteomes" id="UP000663829">
    <property type="component" value="Unassembled WGS sequence"/>
</dbReference>
<evidence type="ECO:0000313" key="4">
    <source>
        <dbReference type="EMBL" id="CAF4404931.1"/>
    </source>
</evidence>
<name>A0A815WD27_9BILA</name>
<dbReference type="EMBL" id="CAJOBC010091908">
    <property type="protein sequence ID" value="CAF4404931.1"/>
    <property type="molecule type" value="Genomic_DNA"/>
</dbReference>
<evidence type="ECO:0000313" key="3">
    <source>
        <dbReference type="EMBL" id="CAF4383954.1"/>
    </source>
</evidence>
<dbReference type="AlphaFoldDB" id="A0A815WD27"/>
<dbReference type="InterPro" id="IPR014756">
    <property type="entry name" value="Ig_E-set"/>
</dbReference>